<protein>
    <submittedName>
        <fullName evidence="1">Uncharacterized protein</fullName>
    </submittedName>
</protein>
<dbReference type="PATRIC" id="fig|999432.5.peg.1484"/>
<dbReference type="InterPro" id="IPR035196">
    <property type="entry name" value="DUF5312"/>
</dbReference>
<reference evidence="1" key="1">
    <citation type="submission" date="2012-01" db="EMBL/GenBank/DDBJ databases">
        <title>The Genome Sequence of Treponema denticola H-22.</title>
        <authorList>
            <consortium name="The Broad Institute Genome Sequencing Platform"/>
            <person name="Earl A."/>
            <person name="Ward D."/>
            <person name="Feldgarden M."/>
            <person name="Gevers D."/>
            <person name="Blanton J.M."/>
            <person name="Fenno C.J."/>
            <person name="Baranova O.V."/>
            <person name="Mathney J."/>
            <person name="Dewhirst F.E."/>
            <person name="Izard J."/>
            <person name="Young S.K."/>
            <person name="Zeng Q."/>
            <person name="Gargeya S."/>
            <person name="Fitzgerald M."/>
            <person name="Haas B."/>
            <person name="Abouelleil A."/>
            <person name="Alvarado L."/>
            <person name="Arachchi H.M."/>
            <person name="Berlin A."/>
            <person name="Chapman S.B."/>
            <person name="Gearin G."/>
            <person name="Goldberg J."/>
            <person name="Griggs A."/>
            <person name="Gujja S."/>
            <person name="Hansen M."/>
            <person name="Heiman D."/>
            <person name="Howarth C."/>
            <person name="Larimer J."/>
            <person name="Lui A."/>
            <person name="MacDonald P.J.P."/>
            <person name="McCowen C."/>
            <person name="Montmayeur A."/>
            <person name="Murphy C."/>
            <person name="Neiman D."/>
            <person name="Pearson M."/>
            <person name="Priest M."/>
            <person name="Roberts A."/>
            <person name="Saif S."/>
            <person name="Shea T."/>
            <person name="Sisk P."/>
            <person name="Stolte C."/>
            <person name="Sykes S."/>
            <person name="Wortman J."/>
            <person name="Nusbaum C."/>
            <person name="Birren B."/>
        </authorList>
    </citation>
    <scope>NUCLEOTIDE SEQUENCE [LARGE SCALE GENOMIC DNA]</scope>
    <source>
        <strain evidence="1">H-22</strain>
    </source>
</reference>
<dbReference type="Proteomes" id="UP000011705">
    <property type="component" value="Chromosome"/>
</dbReference>
<name>A0A0E2EGG5_TREDN</name>
<accession>A0A0E2EGG5</accession>
<dbReference type="AlphaFoldDB" id="A0A0E2EGG5"/>
<dbReference type="EMBL" id="AGDV01000012">
    <property type="protein sequence ID" value="EMB33069.1"/>
    <property type="molecule type" value="Genomic_DNA"/>
</dbReference>
<dbReference type="HOGENOM" id="CLU_034372_0_0_12"/>
<dbReference type="Pfam" id="PF17239">
    <property type="entry name" value="DUF5312"/>
    <property type="match status" value="1"/>
</dbReference>
<organism evidence="1">
    <name type="scientific">Treponema denticola H-22</name>
    <dbReference type="NCBI Taxonomy" id="999432"/>
    <lineage>
        <taxon>Bacteria</taxon>
        <taxon>Pseudomonadati</taxon>
        <taxon>Spirochaetota</taxon>
        <taxon>Spirochaetia</taxon>
        <taxon>Spirochaetales</taxon>
        <taxon>Treponemataceae</taxon>
        <taxon>Treponema</taxon>
    </lineage>
</organism>
<evidence type="ECO:0000313" key="1">
    <source>
        <dbReference type="EMBL" id="EMB33069.1"/>
    </source>
</evidence>
<dbReference type="RefSeq" id="WP_002673406.1">
    <property type="nucleotide sequence ID" value="NZ_CM001795.1"/>
</dbReference>
<comment type="caution">
    <text evidence="1">The sequence shown here is derived from an EMBL/GenBank/DDBJ whole genome shotgun (WGS) entry which is preliminary data.</text>
</comment>
<gene>
    <name evidence="1" type="ORF">HMPREF9726_01430</name>
</gene>
<proteinExistence type="predicted"/>
<sequence length="569" mass="65610">MERSLSTFDQLVKSLSKEETQSLLESIQNSIEEFRSEAQPEEKDSLSEKIIEHQQAGISSEPFLIRLWLSIRSFLRSIPLKVIYNEELLKRMAKNLKRSAGAYININQNIYTGVFYTELKNLRKTQLFFTSLLSAYDSGKGSFYMLVSSFVAPATYEKLMKETNPFSIKIGSEVSSNIRTGFLRKIDSVFSNLTDDEKSEMYLCAQAIEWMKSFCSLALDRTLLRFNVISDSNATCQALTIQPEMEVLSSILYSKKNIPHNLLQALFLMHAQETIIDDDNRMVKEADEFIKDAIEALGAIRIFLKQVPLLDITRYIKKDINWMPYKLTGGEDWFIYFKQAWYERFNQKWSTWSYEQKRFNIKVQMINLLKVGDLESMKFCPWRNLWVECKFKKELPFLFLKTFFYSFYSEKLSGTLKTILVEGNFYRHENLNEYTTSYNVLEHRKGEFEKFENRLSPTGDIGSTFAKIRAEKTATLKNKNQIEGLMHTIEAEAKQLITSSIEALKSVEMILTGILGGGKTSTYATITNWALIAGVNNGHFREEVAAAKEQIHTGINLLSLAEKLEAEAQ</sequence>